<dbReference type="AlphaFoldDB" id="A0A699Q7T9"/>
<feature type="non-terminal residue" evidence="3">
    <location>
        <position position="277"/>
    </location>
</feature>
<sequence>VKKDVSSLRYIALPNWVHDAFLESSSSKPQDGCSLEVPEGSGNTNPTASTSNPPAEQMETLTVETPIPIVSLPVPTACLNDSLEPSSNARLISKRVANQEETPSLDNILSLTYRFEDILRVTTSSDEAIGVEADVSNMETTILGSPTPTLRIHKDHPKSQIIGPVDTPMQTRHKSKENLRRSLMLFKTQAGPIGTKWVLKNKKDERGIVVRNKARLVAQGHTQMEGIDYDEVFAPVARIEAIRLFLAYTSFMGFTVYQMDVKSTFLYGTIDEEVYVM</sequence>
<comment type="caution">
    <text evidence="3">The sequence shown here is derived from an EMBL/GenBank/DDBJ whole genome shotgun (WGS) entry which is preliminary data.</text>
</comment>
<dbReference type="InterPro" id="IPR013103">
    <property type="entry name" value="RVT_2"/>
</dbReference>
<accession>A0A699Q7T9</accession>
<protein>
    <submittedName>
        <fullName evidence="3">Copia protein</fullName>
    </submittedName>
</protein>
<feature type="compositionally biased region" description="Polar residues" evidence="1">
    <location>
        <begin position="41"/>
        <end position="57"/>
    </location>
</feature>
<feature type="non-terminal residue" evidence="3">
    <location>
        <position position="1"/>
    </location>
</feature>
<gene>
    <name evidence="3" type="ORF">Tci_826867</name>
</gene>
<evidence type="ECO:0000256" key="1">
    <source>
        <dbReference type="SAM" id="MobiDB-lite"/>
    </source>
</evidence>
<evidence type="ECO:0000313" key="3">
    <source>
        <dbReference type="EMBL" id="GFC54897.1"/>
    </source>
</evidence>
<feature type="domain" description="Reverse transcriptase Ty1/copia-type" evidence="2">
    <location>
        <begin position="190"/>
        <end position="276"/>
    </location>
</feature>
<dbReference type="EMBL" id="BKCJ010963078">
    <property type="protein sequence ID" value="GFC54897.1"/>
    <property type="molecule type" value="Genomic_DNA"/>
</dbReference>
<feature type="region of interest" description="Disordered" evidence="1">
    <location>
        <begin position="24"/>
        <end position="57"/>
    </location>
</feature>
<reference evidence="3" key="1">
    <citation type="journal article" date="2019" name="Sci. Rep.">
        <title>Draft genome of Tanacetum cinerariifolium, the natural source of mosquito coil.</title>
        <authorList>
            <person name="Yamashiro T."/>
            <person name="Shiraishi A."/>
            <person name="Satake H."/>
            <person name="Nakayama K."/>
        </authorList>
    </citation>
    <scope>NUCLEOTIDE SEQUENCE</scope>
</reference>
<organism evidence="3">
    <name type="scientific">Tanacetum cinerariifolium</name>
    <name type="common">Dalmatian daisy</name>
    <name type="synonym">Chrysanthemum cinerariifolium</name>
    <dbReference type="NCBI Taxonomy" id="118510"/>
    <lineage>
        <taxon>Eukaryota</taxon>
        <taxon>Viridiplantae</taxon>
        <taxon>Streptophyta</taxon>
        <taxon>Embryophyta</taxon>
        <taxon>Tracheophyta</taxon>
        <taxon>Spermatophyta</taxon>
        <taxon>Magnoliopsida</taxon>
        <taxon>eudicotyledons</taxon>
        <taxon>Gunneridae</taxon>
        <taxon>Pentapetalae</taxon>
        <taxon>asterids</taxon>
        <taxon>campanulids</taxon>
        <taxon>Asterales</taxon>
        <taxon>Asteraceae</taxon>
        <taxon>Asteroideae</taxon>
        <taxon>Anthemideae</taxon>
        <taxon>Anthemidinae</taxon>
        <taxon>Tanacetum</taxon>
    </lineage>
</organism>
<name>A0A699Q7T9_TANCI</name>
<proteinExistence type="predicted"/>
<dbReference type="Pfam" id="PF07727">
    <property type="entry name" value="RVT_2"/>
    <property type="match status" value="1"/>
</dbReference>
<evidence type="ECO:0000259" key="2">
    <source>
        <dbReference type="Pfam" id="PF07727"/>
    </source>
</evidence>